<dbReference type="CDD" id="cd02440">
    <property type="entry name" value="AdoMet_MTases"/>
    <property type="match status" value="1"/>
</dbReference>
<accession>A0A9D2I2R4</accession>
<evidence type="ECO:0000313" key="1">
    <source>
        <dbReference type="EMBL" id="HJA92196.1"/>
    </source>
</evidence>
<dbReference type="EMBL" id="DWYY01000043">
    <property type="protein sequence ID" value="HJA92196.1"/>
    <property type="molecule type" value="Genomic_DNA"/>
</dbReference>
<dbReference type="GO" id="GO:0008168">
    <property type="term" value="F:methyltransferase activity"/>
    <property type="evidence" value="ECO:0007669"/>
    <property type="project" value="UniProtKB-KW"/>
</dbReference>
<sequence>MEKKWPEVKTPAEWVKKDIYEPVFLNRYGYYELRKQNTPEEREKNFEENYFQNYAGQTYAKQYPECELAFIKNKIEERELVIRENLEKAGKNPEDGYSLLDIGCGEGFLLKHFHDKGVKVKGIDFGVYALEHFHPELRSCFEQGDMEKLLPQMAARGEYYDVVNADRVLDMVPDAGESVERIKEVMSEHSILVVKVANNYSNIQRMLLADGEMKEEYWLDDPDHTGYFNREGLIALMEDHGLDCLDFYGDTFVDLQLLNPYSNYYEKPETGHAAHQTAVRIENLLHEISPERTVEVYRLLGEMGFGREIVGVFRIKGI</sequence>
<gene>
    <name evidence="1" type="ORF">H9717_03605</name>
</gene>
<dbReference type="GO" id="GO:0032259">
    <property type="term" value="P:methylation"/>
    <property type="evidence" value="ECO:0007669"/>
    <property type="project" value="UniProtKB-KW"/>
</dbReference>
<reference evidence="1" key="2">
    <citation type="submission" date="2021-04" db="EMBL/GenBank/DDBJ databases">
        <authorList>
            <person name="Gilroy R."/>
        </authorList>
    </citation>
    <scope>NUCLEOTIDE SEQUENCE</scope>
    <source>
        <strain evidence="1">CHK179-7159</strain>
    </source>
</reference>
<evidence type="ECO:0000313" key="2">
    <source>
        <dbReference type="Proteomes" id="UP000886858"/>
    </source>
</evidence>
<organism evidence="1 2">
    <name type="scientific">Candidatus Eisenbergiella merdipullorum</name>
    <dbReference type="NCBI Taxonomy" id="2838553"/>
    <lineage>
        <taxon>Bacteria</taxon>
        <taxon>Bacillati</taxon>
        <taxon>Bacillota</taxon>
        <taxon>Clostridia</taxon>
        <taxon>Lachnospirales</taxon>
        <taxon>Lachnospiraceae</taxon>
        <taxon>Eisenbergiella</taxon>
    </lineage>
</organism>
<comment type="caution">
    <text evidence="1">The sequence shown here is derived from an EMBL/GenBank/DDBJ whole genome shotgun (WGS) entry which is preliminary data.</text>
</comment>
<keyword evidence="1" id="KW-0489">Methyltransferase</keyword>
<keyword evidence="1" id="KW-0808">Transferase</keyword>
<name>A0A9D2I2R4_9FIRM</name>
<reference evidence="1" key="1">
    <citation type="journal article" date="2021" name="PeerJ">
        <title>Extensive microbial diversity within the chicken gut microbiome revealed by metagenomics and culture.</title>
        <authorList>
            <person name="Gilroy R."/>
            <person name="Ravi A."/>
            <person name="Getino M."/>
            <person name="Pursley I."/>
            <person name="Horton D.L."/>
            <person name="Alikhan N.F."/>
            <person name="Baker D."/>
            <person name="Gharbi K."/>
            <person name="Hall N."/>
            <person name="Watson M."/>
            <person name="Adriaenssens E.M."/>
            <person name="Foster-Nyarko E."/>
            <person name="Jarju S."/>
            <person name="Secka A."/>
            <person name="Antonio M."/>
            <person name="Oren A."/>
            <person name="Chaudhuri R.R."/>
            <person name="La Ragione R."/>
            <person name="Hildebrand F."/>
            <person name="Pallen M.J."/>
        </authorList>
    </citation>
    <scope>NUCLEOTIDE SEQUENCE</scope>
    <source>
        <strain evidence="1">CHK179-7159</strain>
    </source>
</reference>
<protein>
    <submittedName>
        <fullName evidence="1">Class I SAM-dependent methyltransferase</fullName>
    </submittedName>
</protein>
<proteinExistence type="predicted"/>
<dbReference type="PANTHER" id="PTHR43861">
    <property type="entry name" value="TRANS-ACONITATE 2-METHYLTRANSFERASE-RELATED"/>
    <property type="match status" value="1"/>
</dbReference>
<dbReference type="Pfam" id="PF13489">
    <property type="entry name" value="Methyltransf_23"/>
    <property type="match status" value="1"/>
</dbReference>
<dbReference type="Gene3D" id="3.40.50.150">
    <property type="entry name" value="Vaccinia Virus protein VP39"/>
    <property type="match status" value="1"/>
</dbReference>
<dbReference type="AlphaFoldDB" id="A0A9D2I2R4"/>
<dbReference type="Proteomes" id="UP000886858">
    <property type="component" value="Unassembled WGS sequence"/>
</dbReference>
<dbReference type="SUPFAM" id="SSF53335">
    <property type="entry name" value="S-adenosyl-L-methionine-dependent methyltransferases"/>
    <property type="match status" value="1"/>
</dbReference>
<dbReference type="InterPro" id="IPR029063">
    <property type="entry name" value="SAM-dependent_MTases_sf"/>
</dbReference>